<accession>A0A5N5WRN6</accession>
<evidence type="ECO:0000313" key="3">
    <source>
        <dbReference type="Proteomes" id="UP000326565"/>
    </source>
</evidence>
<evidence type="ECO:0000256" key="1">
    <source>
        <dbReference type="SAM" id="MobiDB-lite"/>
    </source>
</evidence>
<protein>
    <submittedName>
        <fullName evidence="2">Uncharacterized protein</fullName>
    </submittedName>
</protein>
<feature type="region of interest" description="Disordered" evidence="1">
    <location>
        <begin position="26"/>
        <end position="52"/>
    </location>
</feature>
<keyword evidence="3" id="KW-1185">Reference proteome</keyword>
<dbReference type="AlphaFoldDB" id="A0A5N5WRN6"/>
<name>A0A5N5WRN6_9EURO</name>
<organism evidence="2 3">
    <name type="scientific">Aspergillus leporis</name>
    <dbReference type="NCBI Taxonomy" id="41062"/>
    <lineage>
        <taxon>Eukaryota</taxon>
        <taxon>Fungi</taxon>
        <taxon>Dikarya</taxon>
        <taxon>Ascomycota</taxon>
        <taxon>Pezizomycotina</taxon>
        <taxon>Eurotiomycetes</taxon>
        <taxon>Eurotiomycetidae</taxon>
        <taxon>Eurotiales</taxon>
        <taxon>Aspergillaceae</taxon>
        <taxon>Aspergillus</taxon>
        <taxon>Aspergillus subgen. Circumdati</taxon>
    </lineage>
</organism>
<dbReference type="EMBL" id="ML732285">
    <property type="protein sequence ID" value="KAB8070999.1"/>
    <property type="molecule type" value="Genomic_DNA"/>
</dbReference>
<feature type="compositionally biased region" description="Low complexity" evidence="1">
    <location>
        <begin position="32"/>
        <end position="44"/>
    </location>
</feature>
<sequence>MSVATTANSMLTTTLAVLADYELHHSEPQRPAPLSSSSPTTSAHHPQDWPVDHLRVPAYRPINRNLDLDERPAGSSAVEMVFIQTMLHGVWINAAAARFWHKTAGRLNDRIFRYEVGGEW</sequence>
<dbReference type="Proteomes" id="UP000326565">
    <property type="component" value="Unassembled WGS sequence"/>
</dbReference>
<gene>
    <name evidence="2" type="ORF">BDV29DRAFT_159913</name>
</gene>
<evidence type="ECO:0000313" key="2">
    <source>
        <dbReference type="EMBL" id="KAB8070999.1"/>
    </source>
</evidence>
<dbReference type="OrthoDB" id="5201563at2759"/>
<reference evidence="2 3" key="1">
    <citation type="submission" date="2019-04" db="EMBL/GenBank/DDBJ databases">
        <title>Friends and foes A comparative genomics study of 23 Aspergillus species from section Flavi.</title>
        <authorList>
            <consortium name="DOE Joint Genome Institute"/>
            <person name="Kjaerbolling I."/>
            <person name="Vesth T."/>
            <person name="Frisvad J.C."/>
            <person name="Nybo J.L."/>
            <person name="Theobald S."/>
            <person name="Kildgaard S."/>
            <person name="Isbrandt T."/>
            <person name="Kuo A."/>
            <person name="Sato A."/>
            <person name="Lyhne E.K."/>
            <person name="Kogle M.E."/>
            <person name="Wiebenga A."/>
            <person name="Kun R.S."/>
            <person name="Lubbers R.J."/>
            <person name="Makela M.R."/>
            <person name="Barry K."/>
            <person name="Chovatia M."/>
            <person name="Clum A."/>
            <person name="Daum C."/>
            <person name="Haridas S."/>
            <person name="He G."/>
            <person name="LaButti K."/>
            <person name="Lipzen A."/>
            <person name="Mondo S."/>
            <person name="Riley R."/>
            <person name="Salamov A."/>
            <person name="Simmons B.A."/>
            <person name="Magnuson J.K."/>
            <person name="Henrissat B."/>
            <person name="Mortensen U.H."/>
            <person name="Larsen T.O."/>
            <person name="Devries R.P."/>
            <person name="Grigoriev I.V."/>
            <person name="Machida M."/>
            <person name="Baker S.E."/>
            <person name="Andersen M.R."/>
        </authorList>
    </citation>
    <scope>NUCLEOTIDE SEQUENCE [LARGE SCALE GENOMIC DNA]</scope>
    <source>
        <strain evidence="2 3">CBS 151.66</strain>
    </source>
</reference>
<proteinExistence type="predicted"/>